<organism evidence="2 3">
    <name type="scientific">Channa striata</name>
    <name type="common">Snakehead murrel</name>
    <name type="synonym">Ophicephalus striatus</name>
    <dbReference type="NCBI Taxonomy" id="64152"/>
    <lineage>
        <taxon>Eukaryota</taxon>
        <taxon>Metazoa</taxon>
        <taxon>Chordata</taxon>
        <taxon>Craniata</taxon>
        <taxon>Vertebrata</taxon>
        <taxon>Euteleostomi</taxon>
        <taxon>Actinopterygii</taxon>
        <taxon>Neopterygii</taxon>
        <taxon>Teleostei</taxon>
        <taxon>Neoteleostei</taxon>
        <taxon>Acanthomorphata</taxon>
        <taxon>Anabantaria</taxon>
        <taxon>Anabantiformes</taxon>
        <taxon>Channoidei</taxon>
        <taxon>Channidae</taxon>
        <taxon>Channa</taxon>
    </lineage>
</organism>
<protein>
    <submittedName>
        <fullName evidence="2">Uncharacterized protein</fullName>
    </submittedName>
</protein>
<reference evidence="2" key="1">
    <citation type="submission" date="2023-07" db="EMBL/GenBank/DDBJ databases">
        <title>Chromosome-level Genome Assembly of Striped Snakehead (Channa striata).</title>
        <authorList>
            <person name="Liu H."/>
        </authorList>
    </citation>
    <scope>NUCLEOTIDE SEQUENCE</scope>
    <source>
        <strain evidence="2">Gz</strain>
        <tissue evidence="2">Muscle</tissue>
    </source>
</reference>
<sequence>MKSIRRNEEKSRQTPADTCRKSLLTAANGVLLLRAAGCERGRDGDAVTVAVTLTWRTTRKHQNTRETEAPRRAPCRAAPGVTTAAGLRCHRSPQQQQHRRRARRPGAQLSANKRETNAKRNADTALANSHLPEQWLHICSPRRRRQTYGKWCLIYPEWHCFMTDRSLGQWERTFGAPATNQVVREELVESEP</sequence>
<evidence type="ECO:0000313" key="3">
    <source>
        <dbReference type="Proteomes" id="UP001187415"/>
    </source>
</evidence>
<keyword evidence="3" id="KW-1185">Reference proteome</keyword>
<dbReference type="AlphaFoldDB" id="A0AA88STP4"/>
<accession>A0AA88STP4</accession>
<proteinExistence type="predicted"/>
<evidence type="ECO:0000256" key="1">
    <source>
        <dbReference type="SAM" id="MobiDB-lite"/>
    </source>
</evidence>
<evidence type="ECO:0000313" key="2">
    <source>
        <dbReference type="EMBL" id="KAK2845083.1"/>
    </source>
</evidence>
<feature type="compositionally biased region" description="Basic and acidic residues" evidence="1">
    <location>
        <begin position="112"/>
        <end position="122"/>
    </location>
</feature>
<dbReference type="Proteomes" id="UP001187415">
    <property type="component" value="Unassembled WGS sequence"/>
</dbReference>
<dbReference type="EMBL" id="JAUPFM010000008">
    <property type="protein sequence ID" value="KAK2845083.1"/>
    <property type="molecule type" value="Genomic_DNA"/>
</dbReference>
<gene>
    <name evidence="2" type="ORF">Q5P01_011742</name>
</gene>
<comment type="caution">
    <text evidence="2">The sequence shown here is derived from an EMBL/GenBank/DDBJ whole genome shotgun (WGS) entry which is preliminary data.</text>
</comment>
<name>A0AA88STP4_CHASR</name>
<feature type="region of interest" description="Disordered" evidence="1">
    <location>
        <begin position="60"/>
        <end position="126"/>
    </location>
</feature>